<dbReference type="PANTHER" id="PTHR12058:SF0">
    <property type="entry name" value="ACTIN-RELATED PROTEIN 2_3 COMPLEX SUBUNIT 2"/>
    <property type="match status" value="1"/>
</dbReference>
<name>A0A9W7B4F3_9STRA</name>
<dbReference type="AlphaFoldDB" id="A0A9W7B4F3"/>
<evidence type="ECO:0000313" key="8">
    <source>
        <dbReference type="Proteomes" id="UP001165160"/>
    </source>
</evidence>
<evidence type="ECO:0000256" key="6">
    <source>
        <dbReference type="RuleBase" id="RU364015"/>
    </source>
</evidence>
<comment type="similarity">
    <text evidence="2 6">Belongs to the ARPC2 family.</text>
</comment>
<keyword evidence="3 6" id="KW-0963">Cytoplasm</keyword>
<dbReference type="InterPro" id="IPR034666">
    <property type="entry name" value="ARPC2/4"/>
</dbReference>
<keyword evidence="5 6" id="KW-0206">Cytoskeleton</keyword>
<keyword evidence="4 6" id="KW-0009">Actin-binding</keyword>
<evidence type="ECO:0000256" key="4">
    <source>
        <dbReference type="ARBA" id="ARBA00023203"/>
    </source>
</evidence>
<comment type="subcellular location">
    <subcellularLocation>
        <location evidence="1 6">Cytoplasm</location>
        <location evidence="1 6">Cytoskeleton</location>
    </subcellularLocation>
</comment>
<dbReference type="Gene3D" id="3.30.1460.20">
    <property type="match status" value="2"/>
</dbReference>
<dbReference type="GO" id="GO:0034314">
    <property type="term" value="P:Arp2/3 complex-mediated actin nucleation"/>
    <property type="evidence" value="ECO:0007669"/>
    <property type="project" value="InterPro"/>
</dbReference>
<organism evidence="7 8">
    <name type="scientific">Triparma verrucosa</name>
    <dbReference type="NCBI Taxonomy" id="1606542"/>
    <lineage>
        <taxon>Eukaryota</taxon>
        <taxon>Sar</taxon>
        <taxon>Stramenopiles</taxon>
        <taxon>Ochrophyta</taxon>
        <taxon>Bolidophyceae</taxon>
        <taxon>Parmales</taxon>
        <taxon>Triparmaceae</taxon>
        <taxon>Triparma</taxon>
    </lineage>
</organism>
<evidence type="ECO:0000313" key="7">
    <source>
        <dbReference type="EMBL" id="GMH84036.1"/>
    </source>
</evidence>
<dbReference type="GO" id="GO:0051015">
    <property type="term" value="F:actin filament binding"/>
    <property type="evidence" value="ECO:0007669"/>
    <property type="project" value="TreeGrafter"/>
</dbReference>
<evidence type="ECO:0000256" key="1">
    <source>
        <dbReference type="ARBA" id="ARBA00004245"/>
    </source>
</evidence>
<dbReference type="GO" id="GO:0005200">
    <property type="term" value="F:structural constituent of cytoskeleton"/>
    <property type="evidence" value="ECO:0007669"/>
    <property type="project" value="TreeGrafter"/>
</dbReference>
<reference evidence="8" key="1">
    <citation type="journal article" date="2023" name="Commun. Biol.">
        <title>Genome analysis of Parmales, the sister group of diatoms, reveals the evolutionary specialization of diatoms from phago-mixotrophs to photoautotrophs.</title>
        <authorList>
            <person name="Ban H."/>
            <person name="Sato S."/>
            <person name="Yoshikawa S."/>
            <person name="Yamada K."/>
            <person name="Nakamura Y."/>
            <person name="Ichinomiya M."/>
            <person name="Sato N."/>
            <person name="Blanc-Mathieu R."/>
            <person name="Endo H."/>
            <person name="Kuwata A."/>
            <person name="Ogata H."/>
        </authorList>
    </citation>
    <scope>NUCLEOTIDE SEQUENCE [LARGE SCALE GENOMIC DNA]</scope>
    <source>
        <strain evidence="8">NIES 3699</strain>
    </source>
</reference>
<protein>
    <recommendedName>
        <fullName evidence="6">Arp2/3 complex 34 kDa subunit</fullName>
    </recommendedName>
</protein>
<sequence>MAWAAKQQGGGSAANGLMHLESENKILMEALTARLGPSQKREPCELKIADFDDVLYKLFVPPETPNLVTLHCAIKDWKGVEDNGGQDRLEETFPGCVCTAEEGFDVAIRVDADNIPKGPWGSTGEACAKQMADIKTLLVGAPLVKAFKLLESGGSPQSGITTIQMRKPTPDGGGEMHIVAKADRVTVVFAVDFADETDKAITRIFLQEFVEAQRSVNNCPPANFSRGSEPPMEIQSFPNADGNPDIAGFISFTIFKSHVDSKPKMLQSAKQLVNFLTYLQYHVKATKTYMHMRMRSKVNSLLQVLTRAQQTSTEAKEKKTFTGKTFTRK</sequence>
<proteinExistence type="inferred from homology"/>
<comment type="subunit">
    <text evidence="6">Component of the Arp2/3 complex.</text>
</comment>
<evidence type="ECO:0000256" key="5">
    <source>
        <dbReference type="ARBA" id="ARBA00023212"/>
    </source>
</evidence>
<comment type="function">
    <text evidence="6">Functions as actin-binding component of the Arp2/3 complex which is involved in regulation of actin polymerization and together with an activating nucleation-promoting factor (NPF) mediates the formation of branched actin networks.</text>
</comment>
<accession>A0A9W7B4F3</accession>
<dbReference type="EMBL" id="BRXX01000032">
    <property type="protein sequence ID" value="GMH84036.1"/>
    <property type="molecule type" value="Genomic_DNA"/>
</dbReference>
<dbReference type="GO" id="GO:0030041">
    <property type="term" value="P:actin filament polymerization"/>
    <property type="evidence" value="ECO:0007669"/>
    <property type="project" value="InterPro"/>
</dbReference>
<dbReference type="PANTHER" id="PTHR12058">
    <property type="entry name" value="ARP2/3 COMPLEX 34 KDA SUBUNIT"/>
    <property type="match status" value="1"/>
</dbReference>
<dbReference type="GO" id="GO:0005885">
    <property type="term" value="C:Arp2/3 protein complex"/>
    <property type="evidence" value="ECO:0007669"/>
    <property type="project" value="InterPro"/>
</dbReference>
<dbReference type="InterPro" id="IPR007188">
    <property type="entry name" value="ARPC2"/>
</dbReference>
<evidence type="ECO:0000256" key="3">
    <source>
        <dbReference type="ARBA" id="ARBA00022490"/>
    </source>
</evidence>
<dbReference type="SUPFAM" id="SSF69645">
    <property type="entry name" value="Arp2/3 complex subunits"/>
    <property type="match status" value="2"/>
</dbReference>
<keyword evidence="8" id="KW-1185">Reference proteome</keyword>
<evidence type="ECO:0000256" key="2">
    <source>
        <dbReference type="ARBA" id="ARBA00007192"/>
    </source>
</evidence>
<comment type="caution">
    <text evidence="7">The sequence shown here is derived from an EMBL/GenBank/DDBJ whole genome shotgun (WGS) entry which is preliminary data.</text>
</comment>
<dbReference type="Pfam" id="PF04045">
    <property type="entry name" value="P34-Arc"/>
    <property type="match status" value="1"/>
</dbReference>
<gene>
    <name evidence="7" type="ORF">TrVE_jg10251</name>
</gene>
<dbReference type="Proteomes" id="UP001165160">
    <property type="component" value="Unassembled WGS sequence"/>
</dbReference>